<keyword evidence="1" id="KW-0808">Transferase</keyword>
<sequence length="117" mass="13747">MPQMRYAILKLDQQLEFVEMPSSYSYQLTALNQRLHKELEKLTADHVPQLPRVIAECDDLELIGTTYPLIQGLDYINRLEQSFAGIQEKSYPLISLLTEIRALQAQLEQWYEEEFEL</sequence>
<proteinExistence type="predicted"/>
<dbReference type="OrthoDB" id="2637985at2"/>
<evidence type="ECO:0000313" key="2">
    <source>
        <dbReference type="Proteomes" id="UP000078454"/>
    </source>
</evidence>
<protein>
    <submittedName>
        <fullName evidence="1">Hydrolase/acyltransferase</fullName>
    </submittedName>
</protein>
<accession>A0A198AHF0</accession>
<gene>
    <name evidence="1" type="ORF">A8708_18200</name>
</gene>
<dbReference type="AlphaFoldDB" id="A0A198AHF0"/>
<evidence type="ECO:0000313" key="1">
    <source>
        <dbReference type="EMBL" id="OAS20500.1"/>
    </source>
</evidence>
<reference evidence="1 2" key="1">
    <citation type="submission" date="2016-05" db="EMBL/GenBank/DDBJ databases">
        <title>Paenibacillus sp. 1ZS3-15 nov., isolated from the rhizosphere soil.</title>
        <authorList>
            <person name="Zhang X.X."/>
            <person name="Zhang J."/>
        </authorList>
    </citation>
    <scope>NUCLEOTIDE SEQUENCE [LARGE SCALE GENOMIC DNA]</scope>
    <source>
        <strain evidence="1 2">1ZS3-15</strain>
    </source>
</reference>
<organism evidence="1 2">
    <name type="scientific">Paenibacillus oryzisoli</name>
    <dbReference type="NCBI Taxonomy" id="1850517"/>
    <lineage>
        <taxon>Bacteria</taxon>
        <taxon>Bacillati</taxon>
        <taxon>Bacillota</taxon>
        <taxon>Bacilli</taxon>
        <taxon>Bacillales</taxon>
        <taxon>Paenibacillaceae</taxon>
        <taxon>Paenibacillus</taxon>
    </lineage>
</organism>
<dbReference type="GO" id="GO:0016746">
    <property type="term" value="F:acyltransferase activity"/>
    <property type="evidence" value="ECO:0007669"/>
    <property type="project" value="UniProtKB-KW"/>
</dbReference>
<comment type="caution">
    <text evidence="1">The sequence shown here is derived from an EMBL/GenBank/DDBJ whole genome shotgun (WGS) entry which is preliminary data.</text>
</comment>
<dbReference type="RefSeq" id="WP_068663130.1">
    <property type="nucleotide sequence ID" value="NZ_LYPB01000050.1"/>
</dbReference>
<keyword evidence="1" id="KW-0378">Hydrolase</keyword>
<name>A0A198AHF0_9BACL</name>
<keyword evidence="1" id="KW-0012">Acyltransferase</keyword>
<dbReference type="GO" id="GO:0016787">
    <property type="term" value="F:hydrolase activity"/>
    <property type="evidence" value="ECO:0007669"/>
    <property type="project" value="UniProtKB-KW"/>
</dbReference>
<keyword evidence="2" id="KW-1185">Reference proteome</keyword>
<dbReference type="EMBL" id="LYPB01000050">
    <property type="protein sequence ID" value="OAS20500.1"/>
    <property type="molecule type" value="Genomic_DNA"/>
</dbReference>
<dbReference type="Proteomes" id="UP000078454">
    <property type="component" value="Unassembled WGS sequence"/>
</dbReference>